<dbReference type="Proteomes" id="UP000186079">
    <property type="component" value="Unassembled WGS sequence"/>
</dbReference>
<accession>A0A1N6W0S0</accession>
<reference evidence="1 2" key="1">
    <citation type="submission" date="2017-01" db="EMBL/GenBank/DDBJ databases">
        <authorList>
            <person name="Mah S.A."/>
            <person name="Swanson W.J."/>
            <person name="Moy G.W."/>
            <person name="Vacquier V.D."/>
        </authorList>
    </citation>
    <scope>NUCLEOTIDE SEQUENCE [LARGE SCALE GENOMIC DNA]</scope>
    <source>
        <strain evidence="1 2">ATCC 29606</strain>
    </source>
</reference>
<dbReference type="AlphaFoldDB" id="A0A1N6W0S0"/>
<evidence type="ECO:0000313" key="1">
    <source>
        <dbReference type="EMBL" id="SIQ83719.1"/>
    </source>
</evidence>
<feature type="non-terminal residue" evidence="1">
    <location>
        <position position="1"/>
    </location>
</feature>
<sequence length="271" mass="26303">GTATKLQTARTLTVGATGKAFNGEAPLSWTLAEIGAQAAHANLAALAGLTGAADRMPYFTGAGALSLAVLTAAARTFLAASTQAAQRTALNLFTDASGVVTEGSGALPNIVSLLLQSATAAAARATLGADDASNLTKGTIPAARVPTLNQSTTGNAATATKLATDITINGVKVNAGSNATITAEATSASVMAANAAAAVGAVGTYAFLLLGGQSTGVRKEPGSTVAGSGCRYTAVDGTGSTSPAGTWSVMGWAGDADGGGQNSVTLCKRIA</sequence>
<organism evidence="1 2">
    <name type="scientific">Pseudomonas flexibilis</name>
    <dbReference type="NCBI Taxonomy" id="706570"/>
    <lineage>
        <taxon>Bacteria</taxon>
        <taxon>Pseudomonadati</taxon>
        <taxon>Pseudomonadota</taxon>
        <taxon>Gammaproteobacteria</taxon>
        <taxon>Pseudomonadales</taxon>
        <taxon>Pseudomonadaceae</taxon>
        <taxon>Pseudomonas</taxon>
    </lineage>
</organism>
<protein>
    <submittedName>
        <fullName evidence="1">Uncharacterized protein</fullName>
    </submittedName>
</protein>
<proteinExistence type="predicted"/>
<gene>
    <name evidence="1" type="ORF">SAMN05421672_110170</name>
</gene>
<dbReference type="EMBL" id="FTMC01000010">
    <property type="protein sequence ID" value="SIQ83719.1"/>
    <property type="molecule type" value="Genomic_DNA"/>
</dbReference>
<evidence type="ECO:0000313" key="2">
    <source>
        <dbReference type="Proteomes" id="UP000186079"/>
    </source>
</evidence>
<name>A0A1N6W0S0_9PSED</name>